<dbReference type="GO" id="GO:0016020">
    <property type="term" value="C:membrane"/>
    <property type="evidence" value="ECO:0007669"/>
    <property type="project" value="InterPro"/>
</dbReference>
<dbReference type="EMBL" id="LTAO01000014">
    <property type="protein sequence ID" value="KYG30882.1"/>
    <property type="molecule type" value="Genomic_DNA"/>
</dbReference>
<dbReference type="Pfam" id="PF00005">
    <property type="entry name" value="ABC_tran"/>
    <property type="match status" value="1"/>
</dbReference>
<dbReference type="Gene3D" id="3.40.50.300">
    <property type="entry name" value="P-loop containing nucleotide triphosphate hydrolases"/>
    <property type="match status" value="1"/>
</dbReference>
<dbReference type="PANTHER" id="PTHR46743">
    <property type="entry name" value="TEICHOIC ACIDS EXPORT ATP-BINDING PROTEIN TAGH"/>
    <property type="match status" value="1"/>
</dbReference>
<evidence type="ECO:0000256" key="5">
    <source>
        <dbReference type="ARBA" id="ARBA00022840"/>
    </source>
</evidence>
<dbReference type="GO" id="GO:0005524">
    <property type="term" value="F:ATP binding"/>
    <property type="evidence" value="ECO:0007669"/>
    <property type="project" value="UniProtKB-KW"/>
</dbReference>
<evidence type="ECO:0000256" key="3">
    <source>
        <dbReference type="ARBA" id="ARBA00022729"/>
    </source>
</evidence>
<evidence type="ECO:0000256" key="6">
    <source>
        <dbReference type="ARBA" id="ARBA00022967"/>
    </source>
</evidence>
<dbReference type="InterPro" id="IPR038200">
    <property type="entry name" value="GW_dom_sf"/>
</dbReference>
<dbReference type="STRING" id="519424.AZF04_18735"/>
<dbReference type="InterPro" id="IPR027417">
    <property type="entry name" value="P-loop_NTPase"/>
</dbReference>
<evidence type="ECO:0000256" key="4">
    <source>
        <dbReference type="ARBA" id="ARBA00022741"/>
    </source>
</evidence>
<keyword evidence="3" id="KW-0732">Signal</keyword>
<dbReference type="InterPro" id="IPR015860">
    <property type="entry name" value="ABC_transpr_TagH-like"/>
</dbReference>
<evidence type="ECO:0000259" key="7">
    <source>
        <dbReference type="PROSITE" id="PS50893"/>
    </source>
</evidence>
<gene>
    <name evidence="8" type="ORF">AZF04_18735</name>
</gene>
<dbReference type="InterPro" id="IPR025987">
    <property type="entry name" value="GW_dom"/>
</dbReference>
<dbReference type="AlphaFoldDB" id="A0A162DUM6"/>
<dbReference type="PROSITE" id="PS50893">
    <property type="entry name" value="ABC_TRANSPORTER_2"/>
    <property type="match status" value="1"/>
</dbReference>
<dbReference type="InterPro" id="IPR050683">
    <property type="entry name" value="Bact_Polysacc_Export_ATP-bd"/>
</dbReference>
<proteinExistence type="inferred from homology"/>
<dbReference type="PROSITE" id="PS00211">
    <property type="entry name" value="ABC_TRANSPORTER_1"/>
    <property type="match status" value="1"/>
</dbReference>
<name>A0A162DUM6_9BACI</name>
<dbReference type="GO" id="GO:0016887">
    <property type="term" value="F:ATP hydrolysis activity"/>
    <property type="evidence" value="ECO:0007669"/>
    <property type="project" value="InterPro"/>
</dbReference>
<reference evidence="8" key="1">
    <citation type="submission" date="2016-02" db="EMBL/GenBank/DDBJ databases">
        <title>Genome sequence of Bacillus trypoxylicola KCTC 13244(T).</title>
        <authorList>
            <person name="Jeong H."/>
            <person name="Park S.-H."/>
            <person name="Choi S.-K."/>
        </authorList>
    </citation>
    <scope>NUCLEOTIDE SEQUENCE [LARGE SCALE GENOMIC DNA]</scope>
    <source>
        <strain evidence="8">KCTC 13244</strain>
    </source>
</reference>
<keyword evidence="9" id="KW-1185">Reference proteome</keyword>
<comment type="similarity">
    <text evidence="1">Belongs to the ABC transporter superfamily.</text>
</comment>
<dbReference type="SMART" id="SM00382">
    <property type="entry name" value="AAA"/>
    <property type="match status" value="1"/>
</dbReference>
<evidence type="ECO:0000256" key="1">
    <source>
        <dbReference type="ARBA" id="ARBA00005417"/>
    </source>
</evidence>
<dbReference type="PANTHER" id="PTHR46743:SF2">
    <property type="entry name" value="TEICHOIC ACIDS EXPORT ATP-BINDING PROTEIN TAGH"/>
    <property type="match status" value="1"/>
</dbReference>
<feature type="domain" description="ABC transporter" evidence="7">
    <location>
        <begin position="22"/>
        <end position="243"/>
    </location>
</feature>
<dbReference type="Pfam" id="PF13457">
    <property type="entry name" value="GW"/>
    <property type="match status" value="2"/>
</dbReference>
<keyword evidence="4" id="KW-0547">Nucleotide-binding</keyword>
<dbReference type="InterPro" id="IPR003593">
    <property type="entry name" value="AAA+_ATPase"/>
</dbReference>
<keyword evidence="6" id="KW-1278">Translocase</keyword>
<evidence type="ECO:0000256" key="2">
    <source>
        <dbReference type="ARBA" id="ARBA00022448"/>
    </source>
</evidence>
<dbReference type="NCBIfam" id="NF010066">
    <property type="entry name" value="PRK13546.1"/>
    <property type="match status" value="1"/>
</dbReference>
<comment type="caution">
    <text evidence="8">The sequence shown here is derived from an EMBL/GenBank/DDBJ whole genome shotgun (WGS) entry which is preliminary data.</text>
</comment>
<organism evidence="8 9">
    <name type="scientific">Alkalihalobacillus trypoxylicola</name>
    <dbReference type="NCBI Taxonomy" id="519424"/>
    <lineage>
        <taxon>Bacteria</taxon>
        <taxon>Bacillati</taxon>
        <taxon>Bacillota</taxon>
        <taxon>Bacilli</taxon>
        <taxon>Bacillales</taxon>
        <taxon>Bacillaceae</taxon>
        <taxon>Alkalihalobacillus</taxon>
    </lineage>
</organism>
<evidence type="ECO:0000313" key="9">
    <source>
        <dbReference type="Proteomes" id="UP000075806"/>
    </source>
</evidence>
<dbReference type="InterPro" id="IPR003439">
    <property type="entry name" value="ABC_transporter-like_ATP-bd"/>
</dbReference>
<keyword evidence="2" id="KW-0813">Transport</keyword>
<dbReference type="OrthoDB" id="9778870at2"/>
<evidence type="ECO:0000313" key="8">
    <source>
        <dbReference type="EMBL" id="KYG30882.1"/>
    </source>
</evidence>
<dbReference type="InterPro" id="IPR017871">
    <property type="entry name" value="ABC_transporter-like_CS"/>
</dbReference>
<dbReference type="Gene3D" id="2.30.30.170">
    <property type="match status" value="2"/>
</dbReference>
<dbReference type="SUPFAM" id="SSF52540">
    <property type="entry name" value="P-loop containing nucleoside triphosphate hydrolases"/>
    <property type="match status" value="1"/>
</dbReference>
<dbReference type="Proteomes" id="UP000075806">
    <property type="component" value="Unassembled WGS sequence"/>
</dbReference>
<protein>
    <recommendedName>
        <fullName evidence="7">ABC transporter domain-containing protein</fullName>
    </recommendedName>
</protein>
<keyword evidence="5" id="KW-0067">ATP-binding</keyword>
<sequence length="435" mass="49722">MDKAIVVKNVKKKYKLYSGTRERILDIIVPGRFGEEFYALSGIDFKADMGEVIGFVGINGSGKSTLSNIIAGIVPESSGTVSTNGQVALIAVSAGLKNDLTGRDNIELKLLMLGLSKDEIKELEPEIIEFAELEKFIDQPVKSYSSGMKSRLGFAISVSVDPDILVIDEALSVGDKAFAEKCLDKMKEFKQDGKTMIFVSHSIGQMKRFCDKILWLEFGKVKEYGAVQEVMPKYEAFLDYWKKISKAKREEYKQNVINNKEKTFDIPIPEVVQEQEKSIETIEERAISRMGIINQEECFIYNTPNDLNVFKSAHPYKKSVYYIKRKITYNDEIFYLLSNQPSAKSDVIGWMKAKDVKTRQHTTIDEDNKTFIIIGTGKGFNRPWGSEKNYIYNTLNKYKNNEFHVIKTDRVGKTLWYYGLLDDKKVWIHENDLKD</sequence>
<dbReference type="GO" id="GO:0140359">
    <property type="term" value="F:ABC-type transporter activity"/>
    <property type="evidence" value="ECO:0007669"/>
    <property type="project" value="InterPro"/>
</dbReference>
<dbReference type="SUPFAM" id="SSF82057">
    <property type="entry name" value="Prokaryotic SH3-related domain"/>
    <property type="match status" value="2"/>
</dbReference>
<accession>A0A162DUM6</accession>
<dbReference type="CDD" id="cd03220">
    <property type="entry name" value="ABC_KpsT_Wzt"/>
    <property type="match status" value="1"/>
</dbReference>